<comment type="caution">
    <text evidence="1">The sequence shown here is derived from an EMBL/GenBank/DDBJ whole genome shotgun (WGS) entry which is preliminary data.</text>
</comment>
<protein>
    <submittedName>
        <fullName evidence="1">Uncharacterized protein</fullName>
    </submittedName>
</protein>
<dbReference type="Proteomes" id="UP000238479">
    <property type="component" value="Chromosome 1"/>
</dbReference>
<evidence type="ECO:0000313" key="1">
    <source>
        <dbReference type="EMBL" id="PRQ60225.1"/>
    </source>
</evidence>
<reference evidence="1 2" key="1">
    <citation type="journal article" date="2018" name="Nat. Genet.">
        <title>The Rosa genome provides new insights in the design of modern roses.</title>
        <authorList>
            <person name="Bendahmane M."/>
        </authorList>
    </citation>
    <scope>NUCLEOTIDE SEQUENCE [LARGE SCALE GENOMIC DNA]</scope>
    <source>
        <strain evidence="2">cv. Old Blush</strain>
    </source>
</reference>
<dbReference type="EMBL" id="PDCK01000039">
    <property type="protein sequence ID" value="PRQ60225.1"/>
    <property type="molecule type" value="Genomic_DNA"/>
</dbReference>
<dbReference type="AlphaFoldDB" id="A0A2P6SNE5"/>
<dbReference type="Gramene" id="PRQ60225">
    <property type="protein sequence ID" value="PRQ60225"/>
    <property type="gene ID" value="RchiOBHm_Chr1g0378881"/>
</dbReference>
<keyword evidence="2" id="KW-1185">Reference proteome</keyword>
<organism evidence="1 2">
    <name type="scientific">Rosa chinensis</name>
    <name type="common">China rose</name>
    <dbReference type="NCBI Taxonomy" id="74649"/>
    <lineage>
        <taxon>Eukaryota</taxon>
        <taxon>Viridiplantae</taxon>
        <taxon>Streptophyta</taxon>
        <taxon>Embryophyta</taxon>
        <taxon>Tracheophyta</taxon>
        <taxon>Spermatophyta</taxon>
        <taxon>Magnoliopsida</taxon>
        <taxon>eudicotyledons</taxon>
        <taxon>Gunneridae</taxon>
        <taxon>Pentapetalae</taxon>
        <taxon>rosids</taxon>
        <taxon>fabids</taxon>
        <taxon>Rosales</taxon>
        <taxon>Rosaceae</taxon>
        <taxon>Rosoideae</taxon>
        <taxon>Rosoideae incertae sedis</taxon>
        <taxon>Rosa</taxon>
    </lineage>
</organism>
<name>A0A2P6SNE5_ROSCH</name>
<evidence type="ECO:0000313" key="2">
    <source>
        <dbReference type="Proteomes" id="UP000238479"/>
    </source>
</evidence>
<gene>
    <name evidence="1" type="ORF">RchiOBHm_Chr1g0378881</name>
</gene>
<proteinExistence type="predicted"/>
<sequence length="57" mass="6487">MGLARLWGGSMPIIQHALQAVKEGGKHVSFIDNYENKYQDAEHKWVSEVKRVRHGLA</sequence>
<accession>A0A2P6SNE5</accession>